<feature type="chain" id="PRO_5046732969" evidence="2">
    <location>
        <begin position="24"/>
        <end position="679"/>
    </location>
</feature>
<reference evidence="3 4" key="1">
    <citation type="submission" date="2023-02" db="EMBL/GenBank/DDBJ databases">
        <title>LHISI_Scaffold_Assembly.</title>
        <authorList>
            <person name="Stuart O.P."/>
            <person name="Cleave R."/>
            <person name="Magrath M.J.L."/>
            <person name="Mikheyev A.S."/>
        </authorList>
    </citation>
    <scope>NUCLEOTIDE SEQUENCE [LARGE SCALE GENOMIC DNA]</scope>
    <source>
        <strain evidence="3">Daus_M_001</strain>
        <tissue evidence="3">Leg muscle</tissue>
    </source>
</reference>
<dbReference type="Proteomes" id="UP001159363">
    <property type="component" value="Chromosome 4"/>
</dbReference>
<sequence length="679" mass="74966">MAMFNHCICVSVVLNVTVSTVDNAITCESSLVCPHNVARKARFFYAVMQKPTSEIYTWLEISWLVVRLALFHDDKGATVVRAEASSHFDGLHALCERFRVCYLMANRRCVPAFTPQTCLSGRGVSRPCHTCSLREHPMAWTTSVWKGLFIKNAVLLLRYHPRHHKRDAHPPFLRTCTVSPCCEPTVQCHHVMLEVLTRICARNCLCNATKCTLTQILSVFSQTVRLIVLHLARSLEKEQVALRGGGAEKELTMDCSKEPSQPSLKPVAEFSVGPYNLSLCCKRVALVGGGRGVGCGAPWPGLCGLLRCSGLHNPLHTPSHSRTPIVFSVAMRSVVGKPSSDDSSPVRLCHALEIFEYEGSSKWFGTHCNQEAQFSSAPMNGCSIINTEIDKVKENAPHKRVVPLCSHLGNRNPTLDLNPCELRGMSVNSSMFGMIHFKANRRARVRLDQRDRPSNRGPEYEGQTFSRCCRARSELARLRVSVAAVCAVDFGSRGEPLPKATSVSEVPETASEPGVPGLNPFEPLLSSHEDDPGSIPGRVTPDFRMWESYRTMRLMRLIGGFSRGSPVSLALHSCSILTSITLIGFRDLPVDQCVVTRRCDDVSTAGFNGHRRLHTLCTQARRDVYSSAGVAQKVLRISHRSGGPTKTDHHGSPSSIRHCSGQTEEGWMVVLQPDHGSRQ</sequence>
<accession>A0ABQ9HE80</accession>
<keyword evidence="2" id="KW-0732">Signal</keyword>
<comment type="caution">
    <text evidence="3">The sequence shown here is derived from an EMBL/GenBank/DDBJ whole genome shotgun (WGS) entry which is preliminary data.</text>
</comment>
<protein>
    <submittedName>
        <fullName evidence="3">Uncharacterized protein</fullName>
    </submittedName>
</protein>
<proteinExistence type="predicted"/>
<organism evidence="3 4">
    <name type="scientific">Dryococelus australis</name>
    <dbReference type="NCBI Taxonomy" id="614101"/>
    <lineage>
        <taxon>Eukaryota</taxon>
        <taxon>Metazoa</taxon>
        <taxon>Ecdysozoa</taxon>
        <taxon>Arthropoda</taxon>
        <taxon>Hexapoda</taxon>
        <taxon>Insecta</taxon>
        <taxon>Pterygota</taxon>
        <taxon>Neoptera</taxon>
        <taxon>Polyneoptera</taxon>
        <taxon>Phasmatodea</taxon>
        <taxon>Verophasmatodea</taxon>
        <taxon>Anareolatae</taxon>
        <taxon>Phasmatidae</taxon>
        <taxon>Eurycanthinae</taxon>
        <taxon>Dryococelus</taxon>
    </lineage>
</organism>
<feature type="region of interest" description="Disordered" evidence="1">
    <location>
        <begin position="638"/>
        <end position="660"/>
    </location>
</feature>
<name>A0ABQ9HE80_9NEOP</name>
<evidence type="ECO:0000313" key="4">
    <source>
        <dbReference type="Proteomes" id="UP001159363"/>
    </source>
</evidence>
<feature type="signal peptide" evidence="2">
    <location>
        <begin position="1"/>
        <end position="23"/>
    </location>
</feature>
<gene>
    <name evidence="3" type="ORF">PR048_014430</name>
</gene>
<evidence type="ECO:0000256" key="1">
    <source>
        <dbReference type="SAM" id="MobiDB-lite"/>
    </source>
</evidence>
<dbReference type="EMBL" id="JARBHB010000005">
    <property type="protein sequence ID" value="KAJ8882618.1"/>
    <property type="molecule type" value="Genomic_DNA"/>
</dbReference>
<evidence type="ECO:0000313" key="3">
    <source>
        <dbReference type="EMBL" id="KAJ8882618.1"/>
    </source>
</evidence>
<evidence type="ECO:0000256" key="2">
    <source>
        <dbReference type="SAM" id="SignalP"/>
    </source>
</evidence>
<feature type="region of interest" description="Disordered" evidence="1">
    <location>
        <begin position="497"/>
        <end position="517"/>
    </location>
</feature>
<keyword evidence="4" id="KW-1185">Reference proteome</keyword>